<dbReference type="AlphaFoldDB" id="A0A0B1SGE9"/>
<gene>
    <name evidence="8" type="ORF">OESDEN_18044</name>
</gene>
<keyword evidence="4" id="KW-0732">Signal</keyword>
<dbReference type="Pfam" id="PF10185">
    <property type="entry name" value="Mesd"/>
    <property type="match status" value="1"/>
</dbReference>
<dbReference type="Gene3D" id="6.10.250.640">
    <property type="match status" value="1"/>
</dbReference>
<dbReference type="Proteomes" id="UP000053660">
    <property type="component" value="Unassembled WGS sequence"/>
</dbReference>
<dbReference type="PANTHER" id="PTHR17600:SF2">
    <property type="entry name" value="LRP CHAPERONE MESD"/>
    <property type="match status" value="1"/>
</dbReference>
<evidence type="ECO:0000256" key="1">
    <source>
        <dbReference type="ARBA" id="ARBA00004240"/>
    </source>
</evidence>
<evidence type="ECO:0000256" key="2">
    <source>
        <dbReference type="ARBA" id="ARBA00011068"/>
    </source>
</evidence>
<comment type="subcellular location">
    <subcellularLocation>
        <location evidence="1">Endoplasmic reticulum</location>
    </subcellularLocation>
</comment>
<sequence>MPNGSYHRFKDLQCIVTLNVKYRNLYIFFYSDADLERLYEEWEENDDEKLEDDELPAHKRPQKQVDLETAKAKAKNPRSF</sequence>
<dbReference type="InterPro" id="IPR019330">
    <property type="entry name" value="MESD"/>
</dbReference>
<keyword evidence="6" id="KW-0143">Chaperone</keyword>
<name>A0A0B1SGE9_OESDE</name>
<dbReference type="GO" id="GO:0016055">
    <property type="term" value="P:Wnt signaling pathway"/>
    <property type="evidence" value="ECO:0007669"/>
    <property type="project" value="UniProtKB-KW"/>
</dbReference>
<keyword evidence="5" id="KW-0256">Endoplasmic reticulum</keyword>
<evidence type="ECO:0000313" key="8">
    <source>
        <dbReference type="EMBL" id="KHJ82265.1"/>
    </source>
</evidence>
<evidence type="ECO:0000256" key="7">
    <source>
        <dbReference type="SAM" id="MobiDB-lite"/>
    </source>
</evidence>
<dbReference type="GO" id="GO:0006457">
    <property type="term" value="P:protein folding"/>
    <property type="evidence" value="ECO:0007669"/>
    <property type="project" value="InterPro"/>
</dbReference>
<keyword evidence="9" id="KW-1185">Reference proteome</keyword>
<accession>A0A0B1SGE9</accession>
<protein>
    <submittedName>
        <fullName evidence="8">Uncharacterized protein</fullName>
    </submittedName>
</protein>
<evidence type="ECO:0000256" key="4">
    <source>
        <dbReference type="ARBA" id="ARBA00022729"/>
    </source>
</evidence>
<evidence type="ECO:0000313" key="9">
    <source>
        <dbReference type="Proteomes" id="UP000053660"/>
    </source>
</evidence>
<reference evidence="8 9" key="1">
    <citation type="submission" date="2014-03" db="EMBL/GenBank/DDBJ databases">
        <title>Draft genome of the hookworm Oesophagostomum dentatum.</title>
        <authorList>
            <person name="Mitreva M."/>
        </authorList>
    </citation>
    <scope>NUCLEOTIDE SEQUENCE [LARGE SCALE GENOMIC DNA]</scope>
    <source>
        <strain evidence="8 9">OD-Hann</strain>
    </source>
</reference>
<organism evidence="8 9">
    <name type="scientific">Oesophagostomum dentatum</name>
    <name type="common">Nodular worm</name>
    <dbReference type="NCBI Taxonomy" id="61180"/>
    <lineage>
        <taxon>Eukaryota</taxon>
        <taxon>Metazoa</taxon>
        <taxon>Ecdysozoa</taxon>
        <taxon>Nematoda</taxon>
        <taxon>Chromadorea</taxon>
        <taxon>Rhabditida</taxon>
        <taxon>Rhabditina</taxon>
        <taxon>Rhabditomorpha</taxon>
        <taxon>Strongyloidea</taxon>
        <taxon>Strongylidae</taxon>
        <taxon>Oesophagostomum</taxon>
    </lineage>
</organism>
<dbReference type="EMBL" id="KN580828">
    <property type="protein sequence ID" value="KHJ82265.1"/>
    <property type="molecule type" value="Genomic_DNA"/>
</dbReference>
<feature type="region of interest" description="Disordered" evidence="7">
    <location>
        <begin position="46"/>
        <end position="80"/>
    </location>
</feature>
<proteinExistence type="inferred from homology"/>
<keyword evidence="3" id="KW-0879">Wnt signaling pathway</keyword>
<comment type="similarity">
    <text evidence="2">Belongs to the MESD family.</text>
</comment>
<dbReference type="GO" id="GO:0005783">
    <property type="term" value="C:endoplasmic reticulum"/>
    <property type="evidence" value="ECO:0007669"/>
    <property type="project" value="UniProtKB-SubCell"/>
</dbReference>
<evidence type="ECO:0000256" key="6">
    <source>
        <dbReference type="ARBA" id="ARBA00023186"/>
    </source>
</evidence>
<evidence type="ECO:0000256" key="3">
    <source>
        <dbReference type="ARBA" id="ARBA00022687"/>
    </source>
</evidence>
<evidence type="ECO:0000256" key="5">
    <source>
        <dbReference type="ARBA" id="ARBA00022824"/>
    </source>
</evidence>
<dbReference type="PANTHER" id="PTHR17600">
    <property type="entry name" value="MESODERM DEVELOPMENT CANDIDATE 2"/>
    <property type="match status" value="1"/>
</dbReference>